<reference evidence="3" key="1">
    <citation type="journal article" date="2014" name="Proc. Natl. Acad. Sci. U.S.A.">
        <title>Extensive sampling of basidiomycete genomes demonstrates inadequacy of the white-rot/brown-rot paradigm for wood decay fungi.</title>
        <authorList>
            <person name="Riley R."/>
            <person name="Salamov A.A."/>
            <person name="Brown D.W."/>
            <person name="Nagy L.G."/>
            <person name="Floudas D."/>
            <person name="Held B.W."/>
            <person name="Levasseur A."/>
            <person name="Lombard V."/>
            <person name="Morin E."/>
            <person name="Otillar R."/>
            <person name="Lindquist E.A."/>
            <person name="Sun H."/>
            <person name="LaButti K.M."/>
            <person name="Schmutz J."/>
            <person name="Jabbour D."/>
            <person name="Luo H."/>
            <person name="Baker S.E."/>
            <person name="Pisabarro A.G."/>
            <person name="Walton J.D."/>
            <person name="Blanchette R.A."/>
            <person name="Henrissat B."/>
            <person name="Martin F."/>
            <person name="Cullen D."/>
            <person name="Hibbett D.S."/>
            <person name="Grigoriev I.V."/>
        </authorList>
    </citation>
    <scope>NUCLEOTIDE SEQUENCE [LARGE SCALE GENOMIC DNA]</scope>
    <source>
        <strain evidence="3">FD-172 SS1</strain>
    </source>
</reference>
<dbReference type="PROSITE" id="PS00108">
    <property type="entry name" value="PROTEIN_KINASE_ST"/>
    <property type="match status" value="1"/>
</dbReference>
<dbReference type="PANTHER" id="PTHR44329:SF214">
    <property type="entry name" value="PROTEIN KINASE DOMAIN-CONTAINING PROTEIN"/>
    <property type="match status" value="1"/>
</dbReference>
<dbReference type="Gene3D" id="1.10.510.10">
    <property type="entry name" value="Transferase(Phosphotransferase) domain 1"/>
    <property type="match status" value="1"/>
</dbReference>
<dbReference type="InterPro" id="IPR008271">
    <property type="entry name" value="Ser/Thr_kinase_AS"/>
</dbReference>
<dbReference type="SUPFAM" id="SSF56112">
    <property type="entry name" value="Protein kinase-like (PK-like)"/>
    <property type="match status" value="1"/>
</dbReference>
<dbReference type="HOGENOM" id="CLU_000288_7_18_1"/>
<dbReference type="GO" id="GO:0005524">
    <property type="term" value="F:ATP binding"/>
    <property type="evidence" value="ECO:0007669"/>
    <property type="project" value="InterPro"/>
</dbReference>
<dbReference type="SMART" id="SM00220">
    <property type="entry name" value="S_TKc"/>
    <property type="match status" value="1"/>
</dbReference>
<evidence type="ECO:0000313" key="3">
    <source>
        <dbReference type="Proteomes" id="UP000027195"/>
    </source>
</evidence>
<dbReference type="STRING" id="930990.A0A067MQK0"/>
<evidence type="ECO:0000259" key="1">
    <source>
        <dbReference type="PROSITE" id="PS50011"/>
    </source>
</evidence>
<dbReference type="OrthoDB" id="1668230at2759"/>
<keyword evidence="3" id="KW-1185">Reference proteome</keyword>
<sequence>MPFDYDFVIVLAAEIMRHRDGVDLIDIMLDMGCDTSRPNRAGVTLRQFALSTNSLPLIRTVLKRERDPLDSSIREKMSQLREQYLALPLSPGATELLELLSHLYSLTGHYPSIVLDRHEISLAPRGAPAGEGGFGECWEGIFLGNRYVAMKCTHGFVLPETAMRRTLREMEMWKTLHHPNILPFIGSVTLDSKLYLVSPWMSNGNAAEYINRHPDVNRVAILLQVARGLRYLHARTPPVVHGDIKAANVLISQNGGVRIADFGLSRWAINGSSNGNSDTWRSAGNPRWQAPELLEDSDDGEIPRRTTESDIFAFGRFMIEIYTGELPFPYLSDLRVIVTLVKGTLLPDRPMEPEVVSRGLNDNAWLIIMDCCREEPFRRLTVQELILRLKSL</sequence>
<organism evidence="2 3">
    <name type="scientific">Botryobasidium botryosum (strain FD-172 SS1)</name>
    <dbReference type="NCBI Taxonomy" id="930990"/>
    <lineage>
        <taxon>Eukaryota</taxon>
        <taxon>Fungi</taxon>
        <taxon>Dikarya</taxon>
        <taxon>Basidiomycota</taxon>
        <taxon>Agaricomycotina</taxon>
        <taxon>Agaricomycetes</taxon>
        <taxon>Cantharellales</taxon>
        <taxon>Botryobasidiaceae</taxon>
        <taxon>Botryobasidium</taxon>
    </lineage>
</organism>
<dbReference type="GO" id="GO:0004674">
    <property type="term" value="F:protein serine/threonine kinase activity"/>
    <property type="evidence" value="ECO:0007669"/>
    <property type="project" value="TreeGrafter"/>
</dbReference>
<feature type="domain" description="Protein kinase" evidence="1">
    <location>
        <begin position="123"/>
        <end position="392"/>
    </location>
</feature>
<dbReference type="InterPro" id="IPR011009">
    <property type="entry name" value="Kinase-like_dom_sf"/>
</dbReference>
<protein>
    <recommendedName>
        <fullName evidence="1">Protein kinase domain-containing protein</fullName>
    </recommendedName>
</protein>
<name>A0A067MQK0_BOTB1</name>
<dbReference type="Proteomes" id="UP000027195">
    <property type="component" value="Unassembled WGS sequence"/>
</dbReference>
<dbReference type="Pfam" id="PF00069">
    <property type="entry name" value="Pkinase"/>
    <property type="match status" value="1"/>
</dbReference>
<dbReference type="PROSITE" id="PS50011">
    <property type="entry name" value="PROTEIN_KINASE_DOM"/>
    <property type="match status" value="1"/>
</dbReference>
<dbReference type="PANTHER" id="PTHR44329">
    <property type="entry name" value="SERINE/THREONINE-PROTEIN KINASE TNNI3K-RELATED"/>
    <property type="match status" value="1"/>
</dbReference>
<proteinExistence type="predicted"/>
<dbReference type="InterPro" id="IPR051681">
    <property type="entry name" value="Ser/Thr_Kinases-Pseudokinases"/>
</dbReference>
<dbReference type="InterPro" id="IPR000719">
    <property type="entry name" value="Prot_kinase_dom"/>
</dbReference>
<evidence type="ECO:0000313" key="2">
    <source>
        <dbReference type="EMBL" id="KDQ14167.1"/>
    </source>
</evidence>
<dbReference type="AlphaFoldDB" id="A0A067MQK0"/>
<dbReference type="EMBL" id="KL198039">
    <property type="protein sequence ID" value="KDQ14167.1"/>
    <property type="molecule type" value="Genomic_DNA"/>
</dbReference>
<dbReference type="InParanoid" id="A0A067MQK0"/>
<gene>
    <name evidence="2" type="ORF">BOTBODRAFT_32952</name>
</gene>
<accession>A0A067MQK0</accession>